<protein>
    <submittedName>
        <fullName evidence="5">Integrase, catalytic region, zinc finger, CCHC-type containing protein</fullName>
    </submittedName>
</protein>
<feature type="compositionally biased region" description="Polar residues" evidence="2">
    <location>
        <begin position="995"/>
        <end position="1006"/>
    </location>
</feature>
<feature type="region of interest" description="Disordered" evidence="2">
    <location>
        <begin position="995"/>
        <end position="1014"/>
    </location>
</feature>
<feature type="region of interest" description="Disordered" evidence="2">
    <location>
        <begin position="894"/>
        <end position="921"/>
    </location>
</feature>
<evidence type="ECO:0000256" key="2">
    <source>
        <dbReference type="SAM" id="MobiDB-lite"/>
    </source>
</evidence>
<evidence type="ECO:0000313" key="5">
    <source>
        <dbReference type="EMBL" id="GJT37318.1"/>
    </source>
</evidence>
<evidence type="ECO:0000313" key="6">
    <source>
        <dbReference type="Proteomes" id="UP001151760"/>
    </source>
</evidence>
<gene>
    <name evidence="5" type="ORF">Tco_0937183</name>
</gene>
<dbReference type="Pfam" id="PF25597">
    <property type="entry name" value="SH3_retrovirus"/>
    <property type="match status" value="1"/>
</dbReference>
<name>A0ABQ5DGB0_9ASTR</name>
<dbReference type="PANTHER" id="PTHR42648">
    <property type="entry name" value="TRANSPOSASE, PUTATIVE-RELATED"/>
    <property type="match status" value="1"/>
</dbReference>
<dbReference type="Pfam" id="PF13976">
    <property type="entry name" value="gag_pre-integrs"/>
    <property type="match status" value="1"/>
</dbReference>
<proteinExistence type="predicted"/>
<feature type="region of interest" description="Disordered" evidence="2">
    <location>
        <begin position="1"/>
        <end position="21"/>
    </location>
</feature>
<dbReference type="EMBL" id="BQNB010015214">
    <property type="protein sequence ID" value="GJT37318.1"/>
    <property type="molecule type" value="Genomic_DNA"/>
</dbReference>
<evidence type="ECO:0000256" key="1">
    <source>
        <dbReference type="SAM" id="Coils"/>
    </source>
</evidence>
<evidence type="ECO:0000259" key="4">
    <source>
        <dbReference type="Pfam" id="PF25597"/>
    </source>
</evidence>
<dbReference type="InterPro" id="IPR057670">
    <property type="entry name" value="SH3_retrovirus"/>
</dbReference>
<dbReference type="Proteomes" id="UP001151760">
    <property type="component" value="Unassembled WGS sequence"/>
</dbReference>
<dbReference type="PANTHER" id="PTHR42648:SF18">
    <property type="entry name" value="RETROTRANSPOSON, UNCLASSIFIED-LIKE PROTEIN"/>
    <property type="match status" value="1"/>
</dbReference>
<comment type="caution">
    <text evidence="5">The sequence shown here is derived from an EMBL/GenBank/DDBJ whole genome shotgun (WGS) entry which is preliminary data.</text>
</comment>
<feature type="domain" description="GAG-pre-integrase" evidence="3">
    <location>
        <begin position="1097"/>
        <end position="1151"/>
    </location>
</feature>
<dbReference type="InterPro" id="IPR039537">
    <property type="entry name" value="Retrotran_Ty1/copia-like"/>
</dbReference>
<accession>A0ABQ5DGB0</accession>
<evidence type="ECO:0000259" key="3">
    <source>
        <dbReference type="Pfam" id="PF13976"/>
    </source>
</evidence>
<feature type="domain" description="Retroviral polymerase SH3-like" evidence="4">
    <location>
        <begin position="1195"/>
        <end position="1253"/>
    </location>
</feature>
<dbReference type="InterPro" id="IPR025724">
    <property type="entry name" value="GAG-pre-integrase_dom"/>
</dbReference>
<feature type="region of interest" description="Disordered" evidence="2">
    <location>
        <begin position="58"/>
        <end position="84"/>
    </location>
</feature>
<organism evidence="5 6">
    <name type="scientific">Tanacetum coccineum</name>
    <dbReference type="NCBI Taxonomy" id="301880"/>
    <lineage>
        <taxon>Eukaryota</taxon>
        <taxon>Viridiplantae</taxon>
        <taxon>Streptophyta</taxon>
        <taxon>Embryophyta</taxon>
        <taxon>Tracheophyta</taxon>
        <taxon>Spermatophyta</taxon>
        <taxon>Magnoliopsida</taxon>
        <taxon>eudicotyledons</taxon>
        <taxon>Gunneridae</taxon>
        <taxon>Pentapetalae</taxon>
        <taxon>asterids</taxon>
        <taxon>campanulids</taxon>
        <taxon>Asterales</taxon>
        <taxon>Asteraceae</taxon>
        <taxon>Asteroideae</taxon>
        <taxon>Anthemideae</taxon>
        <taxon>Anthemidinae</taxon>
        <taxon>Tanacetum</taxon>
    </lineage>
</organism>
<keyword evidence="6" id="KW-1185">Reference proteome</keyword>
<feature type="compositionally biased region" description="Polar residues" evidence="2">
    <location>
        <begin position="909"/>
        <end position="921"/>
    </location>
</feature>
<feature type="compositionally biased region" description="Polar residues" evidence="2">
    <location>
        <begin position="1"/>
        <end position="13"/>
    </location>
</feature>
<feature type="region of interest" description="Disordered" evidence="2">
    <location>
        <begin position="1331"/>
        <end position="1353"/>
    </location>
</feature>
<reference evidence="5" key="2">
    <citation type="submission" date="2022-01" db="EMBL/GenBank/DDBJ databases">
        <authorList>
            <person name="Yamashiro T."/>
            <person name="Shiraishi A."/>
            <person name="Satake H."/>
            <person name="Nakayama K."/>
        </authorList>
    </citation>
    <scope>NUCLEOTIDE SEQUENCE</scope>
</reference>
<sequence>MSTQQDIYATGSENRPPMLNKDNYVPWSSRLLRYARSKPNGKLLVNSIKNGPYVKRMIHEPSDPNGTPHVAESTHEQTDDELTDKEMMRGSTIGAQEKTAKLFNEWEKFKSTDGELIKSYYHRFSKLMNDFSKEKHFPEKIASNLKFLNNLQHEWKRYVTTEEVNEVRAERLARTHDPLALMENSQNPYNYPVFHPDHPSQITYMQHPSPNNNYVLEPPFNTIFVQQPIQNPDEIINPTTAMNMALVLMAKSFKLNYYTPINNNMRISSNPRKRQIAQPGMNMGQDRQMQMVEGNGGNQFRYAECRESGIANQNANQNGNGNVVAAQAKGNGNGNPGDIDEIEEVNAIYGSAEVHHYENCYDNEIFNMFNQEEQYTELLEPITEPYPVQQNNSNVIPVESSMEHNGGSIEQHPTIVEEIHAYFESLYNNLVTEVEKVNTVNRKMKETNSDLTTELVRYKGQEKCFEFNQEKFYELENGYRDSCWKHEKCRSLPKLFLVFFNSVYQEQCLTKKINALHLSSAKQITTLNEEIANLNNQFSKEKSVVSYLHQEREKLKSDFKTCEDELLDKLIQYEKKIKEIYNILVKTGQSIQTMHILSPKLDSFYHTEQKMALGYQNPFYLKQAQQIRQSLYNGRVLLENHDPPAVYDSKETLKFAQVSQADESLDKITVLEKENERLLRAVVNQDIMSIVQRPSVVETSDLQTELERTKERFENCIIKNENEYTKLWNDRYKKCEECKYEKISYDKAYNNMKHQIERLQAQLGDINGTSANIKFAKPSILGKSPSTSGTKLYSVTPFPKTRFLLKVVEKHDLTKPVTLHLVPKTQESKVMKNKKVIALAMFKINPTMNSMVDKFVPNKHVKASVRTNLIIVSQSHIITKKYVNSDSNGLSFTGVDNTAKTRRPHPRSNTKNDMVPSMSKSSCIKNNKVEVEEHHRNLLLSKNQKHMSSECNNVKLASRNDISEVVCSMCKQCLITANHDVCVINYVNDMNSRADNQNAKVSNTTNQKKHKAKVKKSKKLPQVIQICLWYVNSGCSKHMTGNLKLLIKFVWKFMGTVRFGNDNIAAILDLEVAFRRNTCFVRNLEGVDLLKGNCTTKLYIINLHEMASASPICLIARATSTKSWLWHQRLSHLNFDTINDLAKNNLVSGAKAIATACYTQNRSLIHQRFDKTPYELINGRKPNISFLHVFGALSYPKNDREDIWKLGAKGDICFFIGYSTNFCAYRVYNRRTKKIMETMNVTFDKLSSMAFKQRSSKPEHQGMTTRHISSGLAHTYVPLTITSQKLTERELDILFESMYDDYIDGQPPVALRTAPAGPVNQNLQTPNAFTTVEESAPTPTTSSSQSPNFPNTS</sequence>
<feature type="coiled-coil region" evidence="1">
    <location>
        <begin position="742"/>
        <end position="769"/>
    </location>
</feature>
<reference evidence="5" key="1">
    <citation type="journal article" date="2022" name="Int. J. Mol. Sci.">
        <title>Draft Genome of Tanacetum Coccineum: Genomic Comparison of Closely Related Tanacetum-Family Plants.</title>
        <authorList>
            <person name="Yamashiro T."/>
            <person name="Shiraishi A."/>
            <person name="Nakayama K."/>
            <person name="Satake H."/>
        </authorList>
    </citation>
    <scope>NUCLEOTIDE SEQUENCE</scope>
</reference>
<keyword evidence="1" id="KW-0175">Coiled coil</keyword>